<evidence type="ECO:0000313" key="2">
    <source>
        <dbReference type="Proteomes" id="UP001057279"/>
    </source>
</evidence>
<organism evidence="1 2">
    <name type="scientific">Ovis ammon polii x Ovis aries</name>
    <dbReference type="NCBI Taxonomy" id="2918886"/>
    <lineage>
        <taxon>Eukaryota</taxon>
        <taxon>Metazoa</taxon>
        <taxon>Chordata</taxon>
        <taxon>Craniata</taxon>
        <taxon>Vertebrata</taxon>
        <taxon>Euteleostomi</taxon>
        <taxon>Mammalia</taxon>
        <taxon>Eutheria</taxon>
        <taxon>Laurasiatheria</taxon>
        <taxon>Artiodactyla</taxon>
        <taxon>Ruminantia</taxon>
        <taxon>Pecora</taxon>
        <taxon>Bovidae</taxon>
        <taxon>Caprinae</taxon>
        <taxon>Ovis</taxon>
    </lineage>
</organism>
<gene>
    <name evidence="1" type="ORF">MJG53_002334</name>
</gene>
<comment type="caution">
    <text evidence="1">The sequence shown here is derived from an EMBL/GenBank/DDBJ whole genome shotgun (WGS) entry which is preliminary data.</text>
</comment>
<keyword evidence="2" id="KW-1185">Reference proteome</keyword>
<protein>
    <submittedName>
        <fullName evidence="1">Uncharacterized protein</fullName>
    </submittedName>
</protein>
<dbReference type="EMBL" id="CM043027">
    <property type="protein sequence ID" value="KAI4587926.1"/>
    <property type="molecule type" value="Genomic_DNA"/>
</dbReference>
<sequence length="222" mass="23880">MKAVFPYRLETGFGSLRWKRLSAPPRAAVCAPSGSSQALWSLPLHCALRPSASQAACLLGRRVLEPCCDVCGGGSLRWPRWRARSHRLAPAIGWSALTSPRGDVSGAQQALARCPLGAEVGCQPQQLVHSTGLPLSEARKRCVRRAGRSFSESLRGAECRPRLSGVRRGRLLSPWPCGPDQVSASETDSVHPSRGSGVWPEMRLSFSGGEGTGVGRWEGQRC</sequence>
<reference evidence="1" key="1">
    <citation type="submission" date="2022-03" db="EMBL/GenBank/DDBJ databases">
        <title>Genomic analyses of argali, domestic sheep and their hybrids provide insights into chromosomal evolution, heterosis and genetic basis of agronomic traits.</title>
        <authorList>
            <person name="Li M."/>
        </authorList>
    </citation>
    <scope>NUCLEOTIDE SEQUENCE</scope>
    <source>
        <strain evidence="1">F1 hybrid</strain>
    </source>
</reference>
<proteinExistence type="predicted"/>
<evidence type="ECO:0000313" key="1">
    <source>
        <dbReference type="EMBL" id="KAI4587926.1"/>
    </source>
</evidence>
<name>A0ACB9VD98_9CETA</name>
<accession>A0ACB9VD98</accession>
<dbReference type="Proteomes" id="UP001057279">
    <property type="component" value="Linkage Group LG02"/>
</dbReference>